<dbReference type="Pfam" id="PF00990">
    <property type="entry name" value="GGDEF"/>
    <property type="match status" value="1"/>
</dbReference>
<dbReference type="SUPFAM" id="SSF53850">
    <property type="entry name" value="Periplasmic binding protein-like II"/>
    <property type="match status" value="1"/>
</dbReference>
<evidence type="ECO:0000256" key="2">
    <source>
        <dbReference type="ARBA" id="ARBA00022729"/>
    </source>
</evidence>
<evidence type="ECO:0000256" key="3">
    <source>
        <dbReference type="SAM" id="Phobius"/>
    </source>
</evidence>
<comment type="similarity">
    <text evidence="1">Belongs to the bacterial solute-binding protein 3 family.</text>
</comment>
<dbReference type="Gene3D" id="3.40.190.10">
    <property type="entry name" value="Periplasmic binding protein-like II"/>
    <property type="match status" value="2"/>
</dbReference>
<dbReference type="PANTHER" id="PTHR35936">
    <property type="entry name" value="MEMBRANE-BOUND LYTIC MUREIN TRANSGLYCOSYLASE F"/>
    <property type="match status" value="1"/>
</dbReference>
<dbReference type="Proteomes" id="UP000478837">
    <property type="component" value="Unassembled WGS sequence"/>
</dbReference>
<reference evidence="5 6" key="1">
    <citation type="submission" date="2020-01" db="EMBL/GenBank/DDBJ databases">
        <title>Genomes of bacteria type strains.</title>
        <authorList>
            <person name="Chen J."/>
            <person name="Zhu S."/>
            <person name="Yang J."/>
        </authorList>
    </citation>
    <scope>NUCLEOTIDE SEQUENCE [LARGE SCALE GENOMIC DNA]</scope>
    <source>
        <strain evidence="5 6">LMG 22958</strain>
    </source>
</reference>
<evidence type="ECO:0000313" key="6">
    <source>
        <dbReference type="Proteomes" id="UP000478837"/>
    </source>
</evidence>
<evidence type="ECO:0000259" key="4">
    <source>
        <dbReference type="PROSITE" id="PS50887"/>
    </source>
</evidence>
<sequence length="482" mass="55186">MISKLARNIGWAAFTLVNVFFCQAFALVENSIESDILNNNVEKVTYCIDPNWAPYEAIRNNRHVGISAQYLALIGDLADLSFTLVPTENWQQSLEYVQQGRCQVIPMLNTSDYRRQFLDFSLPYFEAPNVLVAKEGTPMVQGYSGLGNRTVGIVDGYRQLEYIYRHYPNVRISMLSSEQEGLKQLLDNKFDVLVGSLLSMNMHINNQDLEGLSIVGYAEPHDSLAFGVNKSSSHLIKKLNFAIERIPEEKKVAIYKQWNNVKVRESRNYSVLLLCVVFVLIVLIGLIYRSRYLREYKHVLASKDTRIGELKAALLEKNRALAFLSAHDKITGLYNRNHMIQRAEEEISRFQRFHTTATLIIISLEQRNNKERAIDDFVREDMLKRCASSCLSTIREVDVVSRFNEQQFIILCPQTQLDAAETLAARLLESIKKQKSLMSMMKVSIGLAELKDEEEFSDWYERTLAALNKTDRLGCDIAASHE</sequence>
<dbReference type="PROSITE" id="PS50887">
    <property type="entry name" value="GGDEF"/>
    <property type="match status" value="1"/>
</dbReference>
<keyword evidence="6" id="KW-1185">Reference proteome</keyword>
<dbReference type="InterPro" id="IPR043128">
    <property type="entry name" value="Rev_trsase/Diguanyl_cyclase"/>
</dbReference>
<evidence type="ECO:0000256" key="1">
    <source>
        <dbReference type="ARBA" id="ARBA00010333"/>
    </source>
</evidence>
<keyword evidence="3" id="KW-1133">Transmembrane helix</keyword>
<name>A0A6L9MQD4_9ALTE</name>
<dbReference type="AlphaFoldDB" id="A0A6L9MQD4"/>
<dbReference type="NCBIfam" id="TIGR00254">
    <property type="entry name" value="GGDEF"/>
    <property type="match status" value="1"/>
</dbReference>
<feature type="domain" description="GGDEF" evidence="4">
    <location>
        <begin position="355"/>
        <end position="482"/>
    </location>
</feature>
<dbReference type="EMBL" id="JAAAWP010000001">
    <property type="protein sequence ID" value="NDW20277.1"/>
    <property type="molecule type" value="Genomic_DNA"/>
</dbReference>
<accession>A0A6L9MQD4</accession>
<dbReference type="SMART" id="SM00267">
    <property type="entry name" value="GGDEF"/>
    <property type="match status" value="1"/>
</dbReference>
<evidence type="ECO:0000313" key="5">
    <source>
        <dbReference type="EMBL" id="NDW20277.1"/>
    </source>
</evidence>
<dbReference type="Gene3D" id="3.30.70.270">
    <property type="match status" value="1"/>
</dbReference>
<proteinExistence type="inferred from homology"/>
<protein>
    <submittedName>
        <fullName evidence="5">Transporter substrate-binding domain-containing protein</fullName>
    </submittedName>
</protein>
<organism evidence="5 6">
    <name type="scientific">Alteromonas hispanica</name>
    <dbReference type="NCBI Taxonomy" id="315421"/>
    <lineage>
        <taxon>Bacteria</taxon>
        <taxon>Pseudomonadati</taxon>
        <taxon>Pseudomonadota</taxon>
        <taxon>Gammaproteobacteria</taxon>
        <taxon>Alteromonadales</taxon>
        <taxon>Alteromonadaceae</taxon>
        <taxon>Alteromonas/Salinimonas group</taxon>
        <taxon>Alteromonas</taxon>
    </lineage>
</organism>
<gene>
    <name evidence="5" type="ORF">GTW09_01870</name>
</gene>
<dbReference type="PANTHER" id="PTHR35936:SF19">
    <property type="entry name" value="AMINO-ACID-BINDING PROTEIN YXEM-RELATED"/>
    <property type="match status" value="1"/>
</dbReference>
<keyword evidence="2" id="KW-0732">Signal</keyword>
<dbReference type="CDD" id="cd13708">
    <property type="entry name" value="PBP2_BvgS_like_1"/>
    <property type="match status" value="1"/>
</dbReference>
<comment type="caution">
    <text evidence="5">The sequence shown here is derived from an EMBL/GenBank/DDBJ whole genome shotgun (WGS) entry which is preliminary data.</text>
</comment>
<dbReference type="InterPro" id="IPR000160">
    <property type="entry name" value="GGDEF_dom"/>
</dbReference>
<feature type="transmembrane region" description="Helical" evidence="3">
    <location>
        <begin position="269"/>
        <end position="288"/>
    </location>
</feature>
<dbReference type="SUPFAM" id="SSF55073">
    <property type="entry name" value="Nucleotide cyclase"/>
    <property type="match status" value="1"/>
</dbReference>
<dbReference type="CDD" id="cd01949">
    <property type="entry name" value="GGDEF"/>
    <property type="match status" value="1"/>
</dbReference>
<dbReference type="SMART" id="SM00062">
    <property type="entry name" value="PBPb"/>
    <property type="match status" value="1"/>
</dbReference>
<keyword evidence="3" id="KW-0812">Transmembrane</keyword>
<dbReference type="InterPro" id="IPR029787">
    <property type="entry name" value="Nucleotide_cyclase"/>
</dbReference>
<dbReference type="RefSeq" id="WP_163109546.1">
    <property type="nucleotide sequence ID" value="NZ_JAAAWP010000001.1"/>
</dbReference>
<dbReference type="Pfam" id="PF00497">
    <property type="entry name" value="SBP_bac_3"/>
    <property type="match status" value="1"/>
</dbReference>
<dbReference type="InterPro" id="IPR001638">
    <property type="entry name" value="Solute-binding_3/MltF_N"/>
</dbReference>
<keyword evidence="3" id="KW-0472">Membrane</keyword>